<dbReference type="PANTHER" id="PTHR24418">
    <property type="entry name" value="TYROSINE-PROTEIN KINASE"/>
    <property type="match status" value="1"/>
</dbReference>
<dbReference type="InterPro" id="IPR001245">
    <property type="entry name" value="Ser-Thr/Tyr_kinase_cat_dom"/>
</dbReference>
<accession>A0A3P7DJZ6</accession>
<name>A0A3P7DJZ6_WUCBA</name>
<gene>
    <name evidence="4" type="ORF">WBA_LOCUS302</name>
</gene>
<evidence type="ECO:0000313" key="5">
    <source>
        <dbReference type="Proteomes" id="UP000270924"/>
    </source>
</evidence>
<dbReference type="Gene3D" id="1.10.510.10">
    <property type="entry name" value="Transferase(Phosphotransferase) domain 1"/>
    <property type="match status" value="1"/>
</dbReference>
<evidence type="ECO:0000256" key="2">
    <source>
        <dbReference type="ARBA" id="ARBA00022840"/>
    </source>
</evidence>
<organism evidence="4 5">
    <name type="scientific">Wuchereria bancrofti</name>
    <dbReference type="NCBI Taxonomy" id="6293"/>
    <lineage>
        <taxon>Eukaryota</taxon>
        <taxon>Metazoa</taxon>
        <taxon>Ecdysozoa</taxon>
        <taxon>Nematoda</taxon>
        <taxon>Chromadorea</taxon>
        <taxon>Rhabditida</taxon>
        <taxon>Spirurina</taxon>
        <taxon>Spiruromorpha</taxon>
        <taxon>Filarioidea</taxon>
        <taxon>Onchocercidae</taxon>
        <taxon>Wuchereria</taxon>
    </lineage>
</organism>
<protein>
    <recommendedName>
        <fullName evidence="3">Protein kinase domain-containing protein</fullName>
    </recommendedName>
</protein>
<dbReference type="SUPFAM" id="SSF56112">
    <property type="entry name" value="Protein kinase-like (PK-like)"/>
    <property type="match status" value="1"/>
</dbReference>
<reference evidence="4 5" key="1">
    <citation type="submission" date="2018-11" db="EMBL/GenBank/DDBJ databases">
        <authorList>
            <consortium name="Pathogen Informatics"/>
        </authorList>
    </citation>
    <scope>NUCLEOTIDE SEQUENCE [LARGE SCALE GENOMIC DNA]</scope>
</reference>
<dbReference type="Proteomes" id="UP000270924">
    <property type="component" value="Unassembled WGS sequence"/>
</dbReference>
<dbReference type="GO" id="GO:0005524">
    <property type="term" value="F:ATP binding"/>
    <property type="evidence" value="ECO:0007669"/>
    <property type="project" value="UniProtKB-KW"/>
</dbReference>
<dbReference type="OMA" id="LYPTYVD"/>
<proteinExistence type="predicted"/>
<dbReference type="GO" id="GO:0004672">
    <property type="term" value="F:protein kinase activity"/>
    <property type="evidence" value="ECO:0007669"/>
    <property type="project" value="InterPro"/>
</dbReference>
<dbReference type="InterPro" id="IPR050198">
    <property type="entry name" value="Non-receptor_tyrosine_kinases"/>
</dbReference>
<dbReference type="InterPro" id="IPR011009">
    <property type="entry name" value="Kinase-like_dom_sf"/>
</dbReference>
<sequence length="446" mass="51953">MGDVIISHIIHRNFFNSKSYDTKNNDKSTNESIVDNVDNDENHASNLMNWIIPSTSVNQRMRRIEEILDSIPYFFSSMLDDNNLQRRLLVQLGDCLLISCPKLNEEINPESNWYLVVLEANGTVEKVRVAYRDKTFKIWNDKNTTIHQYIEMRSLKTIERPWSIIPEQLTKKMPNILHHAYPINDAIFPLGKFLQKTLNIDQKRWIPVIEMSVSNCSINELKCLIIEARKRRRFGSIRIWRLWGICHYSPESVSLVLEDITYGSLADFIRTSPRPQDQQCKFAMQIVDGLRNLEKYGFIHSRLSIDVCLLTYNYNVKIAIYGLTPGELYPTYVDLDDIDQCRWLPPECLPNSDITPIPYNTSGMIYTYGIILWSMFHGGALPFEDEPAENIRSRRYRIQNPLYIEPELVPNEIRNVILSCCSEDIAIRGRLKSIKIYLRNYSPSAT</sequence>
<feature type="domain" description="Protein kinase" evidence="3">
    <location>
        <begin position="113"/>
        <end position="438"/>
    </location>
</feature>
<keyword evidence="5" id="KW-1185">Reference proteome</keyword>
<dbReference type="AlphaFoldDB" id="A0A3P7DJZ6"/>
<dbReference type="OrthoDB" id="5782147at2759"/>
<evidence type="ECO:0000259" key="3">
    <source>
        <dbReference type="PROSITE" id="PS50011"/>
    </source>
</evidence>
<evidence type="ECO:0000256" key="1">
    <source>
        <dbReference type="ARBA" id="ARBA00022741"/>
    </source>
</evidence>
<evidence type="ECO:0000313" key="4">
    <source>
        <dbReference type="EMBL" id="VDM06916.1"/>
    </source>
</evidence>
<dbReference type="InterPro" id="IPR000719">
    <property type="entry name" value="Prot_kinase_dom"/>
</dbReference>
<dbReference type="Pfam" id="PF07714">
    <property type="entry name" value="PK_Tyr_Ser-Thr"/>
    <property type="match status" value="1"/>
</dbReference>
<dbReference type="EMBL" id="UYWW01000036">
    <property type="protein sequence ID" value="VDM06916.1"/>
    <property type="molecule type" value="Genomic_DNA"/>
</dbReference>
<dbReference type="PROSITE" id="PS50011">
    <property type="entry name" value="PROTEIN_KINASE_DOM"/>
    <property type="match status" value="1"/>
</dbReference>
<dbReference type="InParanoid" id="A0A3P7DJZ6"/>
<keyword evidence="1" id="KW-0547">Nucleotide-binding</keyword>
<keyword evidence="2" id="KW-0067">ATP-binding</keyword>